<evidence type="ECO:0000256" key="3">
    <source>
        <dbReference type="ARBA" id="ARBA00022679"/>
    </source>
</evidence>
<dbReference type="PANTHER" id="PTHR14957">
    <property type="entry name" value="UBIQUITIN-LIKE-CONJUGATING ENZYME ATG10"/>
    <property type="match status" value="1"/>
</dbReference>
<keyword evidence="5" id="KW-0813">Transport</keyword>
<dbReference type="PANTHER" id="PTHR14957:SF1">
    <property type="entry name" value="UBIQUITIN-LIKE-CONJUGATING ENZYME ATG10"/>
    <property type="match status" value="1"/>
</dbReference>
<dbReference type="Proteomes" id="UP000059188">
    <property type="component" value="Unassembled WGS sequence"/>
</dbReference>
<dbReference type="OrthoDB" id="4089664at2759"/>
<evidence type="ECO:0000256" key="7">
    <source>
        <dbReference type="ARBA" id="ARBA00029833"/>
    </source>
</evidence>
<evidence type="ECO:0000313" key="9">
    <source>
        <dbReference type="Proteomes" id="UP000059188"/>
    </source>
</evidence>
<organism evidence="8 9">
    <name type="scientific">Thanatephorus cucumeris (strain AG1-IB / isolate 7/3/14)</name>
    <name type="common">Lettuce bottom rot fungus</name>
    <name type="synonym">Rhizoctonia solani</name>
    <dbReference type="NCBI Taxonomy" id="1108050"/>
    <lineage>
        <taxon>Eukaryota</taxon>
        <taxon>Fungi</taxon>
        <taxon>Dikarya</taxon>
        <taxon>Basidiomycota</taxon>
        <taxon>Agaricomycotina</taxon>
        <taxon>Agaricomycetes</taxon>
        <taxon>Cantharellales</taxon>
        <taxon>Ceratobasidiaceae</taxon>
        <taxon>Rhizoctonia</taxon>
        <taxon>Rhizoctonia solani AG-1</taxon>
    </lineage>
</organism>
<keyword evidence="4" id="KW-0833">Ubl conjugation pathway</keyword>
<evidence type="ECO:0000256" key="2">
    <source>
        <dbReference type="ARBA" id="ARBA00021099"/>
    </source>
</evidence>
<dbReference type="AlphaFoldDB" id="A0A0B7FMK4"/>
<dbReference type="EMBL" id="LN679102">
    <property type="protein sequence ID" value="CEL58119.1"/>
    <property type="molecule type" value="Genomic_DNA"/>
</dbReference>
<dbReference type="Pfam" id="PF03987">
    <property type="entry name" value="Autophagy_act_C"/>
    <property type="match status" value="1"/>
</dbReference>
<dbReference type="InterPro" id="IPR007135">
    <property type="entry name" value="Atg3/Atg10"/>
</dbReference>
<keyword evidence="9" id="KW-1185">Reference proteome</keyword>
<evidence type="ECO:0000313" key="8">
    <source>
        <dbReference type="EMBL" id="CEL58119.1"/>
    </source>
</evidence>
<sequence>MEPPATLSRDEFNRSCQAFVHEPSSASEGASNPHYAGFGSWDWIGHSLIPGWGYLSRTSSSKTSEAVEVGQDGDFFGDTDEVVEDEDESCIPIDKNAVERVHFHESIVWHPTYMVPAYYFQAVDSSGSPVPLTQIVNTGRFRRRALLDLAGEIAEHGIQPTETGNAQFPLLSQGDHPITGAPHWYLHPCETSSAVKEILSQTLDIPWDPSSSECLLRWFKAWLAVLTTAIDFNK</sequence>
<dbReference type="GO" id="GO:0032446">
    <property type="term" value="P:protein modification by small protein conjugation"/>
    <property type="evidence" value="ECO:0007669"/>
    <property type="project" value="TreeGrafter"/>
</dbReference>
<dbReference type="GO" id="GO:0005829">
    <property type="term" value="C:cytosol"/>
    <property type="evidence" value="ECO:0007669"/>
    <property type="project" value="TreeGrafter"/>
</dbReference>
<dbReference type="GO" id="GO:0015031">
    <property type="term" value="P:protein transport"/>
    <property type="evidence" value="ECO:0007669"/>
    <property type="project" value="UniProtKB-KW"/>
</dbReference>
<proteinExistence type="inferred from homology"/>
<gene>
    <name evidence="8" type="ORF">RSOLAG1IB_02864</name>
</gene>
<evidence type="ECO:0000256" key="6">
    <source>
        <dbReference type="ARBA" id="ARBA00023006"/>
    </source>
</evidence>
<protein>
    <recommendedName>
        <fullName evidence="2">Ubiquitin-like-conjugating enzyme ATG10</fullName>
    </recommendedName>
    <alternativeName>
        <fullName evidence="7">Autophagy-related protein 10</fullName>
    </alternativeName>
</protein>
<dbReference type="GO" id="GO:0061651">
    <property type="term" value="F:Atg12 conjugating enzyme activity"/>
    <property type="evidence" value="ECO:0007669"/>
    <property type="project" value="TreeGrafter"/>
</dbReference>
<evidence type="ECO:0000256" key="5">
    <source>
        <dbReference type="ARBA" id="ARBA00022927"/>
    </source>
</evidence>
<dbReference type="STRING" id="1108050.A0A0B7FMK4"/>
<comment type="similarity">
    <text evidence="1">Belongs to the ATG10 family.</text>
</comment>
<dbReference type="GO" id="GO:0000422">
    <property type="term" value="P:autophagy of mitochondrion"/>
    <property type="evidence" value="ECO:0007669"/>
    <property type="project" value="TreeGrafter"/>
</dbReference>
<keyword evidence="3" id="KW-0808">Transferase</keyword>
<keyword evidence="5" id="KW-0653">Protein transport</keyword>
<name>A0A0B7FMK4_THACB</name>
<evidence type="ECO:0000256" key="1">
    <source>
        <dbReference type="ARBA" id="ARBA00005696"/>
    </source>
</evidence>
<reference evidence="8 9" key="1">
    <citation type="submission" date="2014-11" db="EMBL/GenBank/DDBJ databases">
        <authorList>
            <person name="Wibberg Daniel"/>
        </authorList>
    </citation>
    <scope>NUCLEOTIDE SEQUENCE [LARGE SCALE GENOMIC DNA]</scope>
    <source>
        <strain evidence="8">Rhizoctonia solani AG1-IB 7/3/14</strain>
    </source>
</reference>
<dbReference type="Gene3D" id="3.30.1460.50">
    <property type="match status" value="1"/>
</dbReference>
<evidence type="ECO:0000256" key="4">
    <source>
        <dbReference type="ARBA" id="ARBA00022786"/>
    </source>
</evidence>
<dbReference type="GO" id="GO:0000045">
    <property type="term" value="P:autophagosome assembly"/>
    <property type="evidence" value="ECO:0007669"/>
    <property type="project" value="TreeGrafter"/>
</dbReference>
<keyword evidence="6" id="KW-0072">Autophagy</keyword>
<accession>A0A0B7FMK4</accession>